<gene>
    <name evidence="2" type="ORF">SAJA_14015</name>
</gene>
<evidence type="ECO:0000256" key="1">
    <source>
        <dbReference type="SAM" id="Phobius"/>
    </source>
</evidence>
<evidence type="ECO:0000313" key="3">
    <source>
        <dbReference type="Proteomes" id="UP000285310"/>
    </source>
</evidence>
<comment type="caution">
    <text evidence="2">The sequence shown here is derived from an EMBL/GenBank/DDBJ whole genome shotgun (WGS) entry which is preliminary data.</text>
</comment>
<feature type="transmembrane region" description="Helical" evidence="1">
    <location>
        <begin position="20"/>
        <end position="37"/>
    </location>
</feature>
<dbReference type="Proteomes" id="UP000285310">
    <property type="component" value="Unassembled WGS sequence"/>
</dbReference>
<organism evidence="2 3">
    <name type="scientific">Salinisphaera japonica YTM-1</name>
    <dbReference type="NCBI Taxonomy" id="1209778"/>
    <lineage>
        <taxon>Bacteria</taxon>
        <taxon>Pseudomonadati</taxon>
        <taxon>Pseudomonadota</taxon>
        <taxon>Gammaproteobacteria</taxon>
        <taxon>Salinisphaerales</taxon>
        <taxon>Salinisphaeraceae</taxon>
        <taxon>Salinisphaera</taxon>
    </lineage>
</organism>
<reference evidence="2 3" key="1">
    <citation type="submission" date="2013-10" db="EMBL/GenBank/DDBJ databases">
        <title>Salinisphaera japonica YTM-1 Genome Sequencing.</title>
        <authorList>
            <person name="Lai Q."/>
            <person name="Li C."/>
            <person name="Shao Z."/>
        </authorList>
    </citation>
    <scope>NUCLEOTIDE SEQUENCE [LARGE SCALE GENOMIC DNA]</scope>
    <source>
        <strain evidence="2 3">YTM-1</strain>
    </source>
</reference>
<name>A0A423PFQ0_9GAMM</name>
<evidence type="ECO:0000313" key="2">
    <source>
        <dbReference type="EMBL" id="ROO24400.1"/>
    </source>
</evidence>
<keyword evidence="1" id="KW-1133">Transmembrane helix</keyword>
<dbReference type="InParanoid" id="A0A423PFQ0"/>
<dbReference type="AlphaFoldDB" id="A0A423PFQ0"/>
<sequence length="66" mass="7234">MRWIKTRDYEHARRDAIKLGVNAVWFGAIAIVVGIYLSKTAGIVGGALLLFAGVLTQVMLMTKRGD</sequence>
<proteinExistence type="predicted"/>
<keyword evidence="3" id="KW-1185">Reference proteome</keyword>
<keyword evidence="1" id="KW-0812">Transmembrane</keyword>
<feature type="transmembrane region" description="Helical" evidence="1">
    <location>
        <begin position="43"/>
        <end position="62"/>
    </location>
</feature>
<accession>A0A423PFQ0</accession>
<keyword evidence="1" id="KW-0472">Membrane</keyword>
<protein>
    <submittedName>
        <fullName evidence="2">Uncharacterized protein</fullName>
    </submittedName>
</protein>
<dbReference type="EMBL" id="AYKG01000067">
    <property type="protein sequence ID" value="ROO24400.1"/>
    <property type="molecule type" value="Genomic_DNA"/>
</dbReference>